<feature type="transmembrane region" description="Helical" evidence="1">
    <location>
        <begin position="182"/>
        <end position="207"/>
    </location>
</feature>
<name>A0A165H6C6_9BASI</name>
<evidence type="ECO:0000313" key="3">
    <source>
        <dbReference type="EMBL" id="KZT58915.1"/>
    </source>
</evidence>
<dbReference type="EMBL" id="KV423946">
    <property type="protein sequence ID" value="KZT58915.1"/>
    <property type="molecule type" value="Genomic_DNA"/>
</dbReference>
<feature type="transmembrane region" description="Helical" evidence="1">
    <location>
        <begin position="261"/>
        <end position="279"/>
    </location>
</feature>
<gene>
    <name evidence="3" type="ORF">CALCODRAFT_224968</name>
</gene>
<keyword evidence="1" id="KW-1133">Transmembrane helix</keyword>
<dbReference type="STRING" id="1353952.A0A165H6C6"/>
<feature type="transmembrane region" description="Helical" evidence="1">
    <location>
        <begin position="55"/>
        <end position="76"/>
    </location>
</feature>
<keyword evidence="1" id="KW-0812">Transmembrane</keyword>
<protein>
    <recommendedName>
        <fullName evidence="2">DUF6533 domain-containing protein</fullName>
    </recommendedName>
</protein>
<feature type="domain" description="DUF6533" evidence="2">
    <location>
        <begin position="15"/>
        <end position="55"/>
    </location>
</feature>
<dbReference type="OrthoDB" id="3258294at2759"/>
<dbReference type="InterPro" id="IPR045340">
    <property type="entry name" value="DUF6533"/>
</dbReference>
<dbReference type="Proteomes" id="UP000076842">
    <property type="component" value="Unassembled WGS sequence"/>
</dbReference>
<evidence type="ECO:0000256" key="1">
    <source>
        <dbReference type="SAM" id="Phobius"/>
    </source>
</evidence>
<dbReference type="AlphaFoldDB" id="A0A165H6C6"/>
<evidence type="ECO:0000259" key="2">
    <source>
        <dbReference type="Pfam" id="PF20151"/>
    </source>
</evidence>
<dbReference type="InParanoid" id="A0A165H6C6"/>
<sequence>MDQYSFVPTIVSRYASTILLLHDIFITLDDEIAYVWSAKWAFPKFLYLWVRYPTLFNQVLASILTFFPLSNTLWAAEDHTLFSANSFESCFAHDLFYSSVLLSSAACTDGLLLLRVLALVKGRRAVNLTLRIIYIVIYLVLAALLFYYYFAITTGARDWSTNLGCIQTLYSGGFTSLTAGTVLIPIATAPILVLNSILLGVLIWVVVPASRRESTRTPLFSALIRDGVMYYVLILAINLTLIVTGLIYYNSPRAVAVAEPWFLSVGPIAATRLFLNLRTTMSTPRSGRRIPPRSPSIGTVAFTIPSSSLAASTSPAVSSEVADIQATGNTTETA</sequence>
<reference evidence="3 4" key="1">
    <citation type="journal article" date="2016" name="Mol. Biol. Evol.">
        <title>Comparative Genomics of Early-Diverging Mushroom-Forming Fungi Provides Insights into the Origins of Lignocellulose Decay Capabilities.</title>
        <authorList>
            <person name="Nagy L.G."/>
            <person name="Riley R."/>
            <person name="Tritt A."/>
            <person name="Adam C."/>
            <person name="Daum C."/>
            <person name="Floudas D."/>
            <person name="Sun H."/>
            <person name="Yadav J.S."/>
            <person name="Pangilinan J."/>
            <person name="Larsson K.H."/>
            <person name="Matsuura K."/>
            <person name="Barry K."/>
            <person name="Labutti K."/>
            <person name="Kuo R."/>
            <person name="Ohm R.A."/>
            <person name="Bhattacharya S.S."/>
            <person name="Shirouzu T."/>
            <person name="Yoshinaga Y."/>
            <person name="Martin F.M."/>
            <person name="Grigoriev I.V."/>
            <person name="Hibbett D.S."/>
        </authorList>
    </citation>
    <scope>NUCLEOTIDE SEQUENCE [LARGE SCALE GENOMIC DNA]</scope>
    <source>
        <strain evidence="3 4">HHB12733</strain>
    </source>
</reference>
<keyword evidence="1" id="KW-0472">Membrane</keyword>
<feature type="transmembrane region" description="Helical" evidence="1">
    <location>
        <begin position="228"/>
        <end position="249"/>
    </location>
</feature>
<feature type="transmembrane region" description="Helical" evidence="1">
    <location>
        <begin position="96"/>
        <end position="120"/>
    </location>
</feature>
<feature type="transmembrane region" description="Helical" evidence="1">
    <location>
        <begin position="132"/>
        <end position="150"/>
    </location>
</feature>
<proteinExistence type="predicted"/>
<keyword evidence="4" id="KW-1185">Reference proteome</keyword>
<accession>A0A165H6C6</accession>
<evidence type="ECO:0000313" key="4">
    <source>
        <dbReference type="Proteomes" id="UP000076842"/>
    </source>
</evidence>
<dbReference type="Pfam" id="PF20151">
    <property type="entry name" value="DUF6533"/>
    <property type="match status" value="1"/>
</dbReference>
<organism evidence="3 4">
    <name type="scientific">Calocera cornea HHB12733</name>
    <dbReference type="NCBI Taxonomy" id="1353952"/>
    <lineage>
        <taxon>Eukaryota</taxon>
        <taxon>Fungi</taxon>
        <taxon>Dikarya</taxon>
        <taxon>Basidiomycota</taxon>
        <taxon>Agaricomycotina</taxon>
        <taxon>Dacrymycetes</taxon>
        <taxon>Dacrymycetales</taxon>
        <taxon>Dacrymycetaceae</taxon>
        <taxon>Calocera</taxon>
    </lineage>
</organism>